<name>A0A6A4CUA6_9STRA</name>
<dbReference type="EMBL" id="QXFT01002538">
    <property type="protein sequence ID" value="KAE9296710.1"/>
    <property type="molecule type" value="Genomic_DNA"/>
</dbReference>
<dbReference type="EMBL" id="QXFV01001252">
    <property type="protein sequence ID" value="KAE9010679.1"/>
    <property type="molecule type" value="Genomic_DNA"/>
</dbReference>
<protein>
    <recommendedName>
        <fullName evidence="2">SET domain-containing protein</fullName>
    </recommendedName>
</protein>
<dbReference type="SUPFAM" id="SSF82199">
    <property type="entry name" value="SET domain"/>
    <property type="match status" value="1"/>
</dbReference>
<dbReference type="InterPro" id="IPR001214">
    <property type="entry name" value="SET_dom"/>
</dbReference>
<dbReference type="Proteomes" id="UP000429607">
    <property type="component" value="Unassembled WGS sequence"/>
</dbReference>
<evidence type="ECO:0000313" key="5">
    <source>
        <dbReference type="Proteomes" id="UP000429607"/>
    </source>
</evidence>
<evidence type="ECO:0000313" key="6">
    <source>
        <dbReference type="Proteomes" id="UP000434957"/>
    </source>
</evidence>
<gene>
    <name evidence="3" type="ORF">PR001_g16104</name>
    <name evidence="4" type="ORF">PR003_g23689</name>
</gene>
<keyword evidence="6" id="KW-1185">Reference proteome</keyword>
<dbReference type="PROSITE" id="PS50280">
    <property type="entry name" value="SET"/>
    <property type="match status" value="1"/>
</dbReference>
<dbReference type="Pfam" id="PF00856">
    <property type="entry name" value="SET"/>
    <property type="match status" value="1"/>
</dbReference>
<feature type="region of interest" description="Disordered" evidence="1">
    <location>
        <begin position="296"/>
        <end position="323"/>
    </location>
</feature>
<dbReference type="InterPro" id="IPR046341">
    <property type="entry name" value="SET_dom_sf"/>
</dbReference>
<feature type="region of interest" description="Disordered" evidence="1">
    <location>
        <begin position="81"/>
        <end position="254"/>
    </location>
</feature>
<feature type="compositionally biased region" description="Polar residues" evidence="1">
    <location>
        <begin position="127"/>
        <end position="136"/>
    </location>
</feature>
<feature type="compositionally biased region" description="Polar residues" evidence="1">
    <location>
        <begin position="209"/>
        <end position="238"/>
    </location>
</feature>
<evidence type="ECO:0000313" key="4">
    <source>
        <dbReference type="EMBL" id="KAE9296710.1"/>
    </source>
</evidence>
<dbReference type="AlphaFoldDB" id="A0A6A4CUA6"/>
<dbReference type="SMART" id="SM00317">
    <property type="entry name" value="SET"/>
    <property type="match status" value="1"/>
</dbReference>
<evidence type="ECO:0000256" key="1">
    <source>
        <dbReference type="SAM" id="MobiDB-lite"/>
    </source>
</evidence>
<dbReference type="Gene3D" id="2.170.270.10">
    <property type="entry name" value="SET domain"/>
    <property type="match status" value="1"/>
</dbReference>
<reference evidence="4 6" key="1">
    <citation type="submission" date="2018-08" db="EMBL/GenBank/DDBJ databases">
        <title>Genomic investigation of the strawberry pathogen Phytophthora fragariae indicates pathogenicity is determined by transcriptional variation in three key races.</title>
        <authorList>
            <person name="Adams T.M."/>
            <person name="Armitage A.D."/>
            <person name="Sobczyk M.K."/>
            <person name="Bates H.J."/>
            <person name="Dunwell J.M."/>
            <person name="Nellist C.F."/>
            <person name="Harrison R.J."/>
        </authorList>
    </citation>
    <scope>NUCLEOTIDE SEQUENCE [LARGE SCALE GENOMIC DNA]</scope>
    <source>
        <strain evidence="3 5">SCRP249</strain>
        <strain evidence="4 6">SCRP333</strain>
    </source>
</reference>
<feature type="compositionally biased region" description="Polar residues" evidence="1">
    <location>
        <begin position="82"/>
        <end position="119"/>
    </location>
</feature>
<feature type="compositionally biased region" description="Polar residues" evidence="1">
    <location>
        <begin position="159"/>
        <end position="168"/>
    </location>
</feature>
<evidence type="ECO:0000313" key="3">
    <source>
        <dbReference type="EMBL" id="KAE9010679.1"/>
    </source>
</evidence>
<sequence length="546" mass="58666">MCLLRRSSGSRVKRALCASGAEDEYGEAKTRKIATPFSEIAPSFPWLRSGRRFSHLSVVEAATMQVKSLRDFTRADADRLITPSSSARTPECATSQTSTASCPWTPQPSIASQTSTATDLWTPEPPNASQTSTATDPWTPPPRTGAQAPPSPSARTPECATSQTSTVSCPWAPEPPRASQTSTATDPSTPQPRVGAQSPPSPSARTPECASTQTLTASCPRTPGSPSASQISTATDPWTPQPRVGARASSERVSLNKGRGGVLSELAVPRWFAESFESDGYDTDALEIIANMPRTGRPSEANSVASSPGVSLVGDTSLSTQPSEWVPAEWPADVTKVATQFNPRNWKFPKAMIGVRGGKGCGCLERCNAFTCRNAQEGRFCVDMNCSFAGKCGNALTEHPALELCRNTRTGARGLVAKSAIPAGEMLGQYLGHMQLLGPPCRNAPVNEGYRMHLRTRTTGRKYVGIDALERGGMLRMMNHSCCPAAHFHDVQTGEELTVVAVTVRDVFPGEEVTVSYGDQLWFVCRCGWWGCQHRDLQHLPDTLPL</sequence>
<feature type="domain" description="SET" evidence="2">
    <location>
        <begin position="400"/>
        <end position="518"/>
    </location>
</feature>
<evidence type="ECO:0000259" key="2">
    <source>
        <dbReference type="PROSITE" id="PS50280"/>
    </source>
</evidence>
<feature type="compositionally biased region" description="Polar residues" evidence="1">
    <location>
        <begin position="300"/>
        <end position="323"/>
    </location>
</feature>
<dbReference type="Proteomes" id="UP000434957">
    <property type="component" value="Unassembled WGS sequence"/>
</dbReference>
<comment type="caution">
    <text evidence="4">The sequence shown here is derived from an EMBL/GenBank/DDBJ whole genome shotgun (WGS) entry which is preliminary data.</text>
</comment>
<accession>A0A6A4CUA6</accession>
<proteinExistence type="predicted"/>
<organism evidence="4 6">
    <name type="scientific">Phytophthora rubi</name>
    <dbReference type="NCBI Taxonomy" id="129364"/>
    <lineage>
        <taxon>Eukaryota</taxon>
        <taxon>Sar</taxon>
        <taxon>Stramenopiles</taxon>
        <taxon>Oomycota</taxon>
        <taxon>Peronosporomycetes</taxon>
        <taxon>Peronosporales</taxon>
        <taxon>Peronosporaceae</taxon>
        <taxon>Phytophthora</taxon>
    </lineage>
</organism>
<feature type="compositionally biased region" description="Polar residues" evidence="1">
    <location>
        <begin position="178"/>
        <end position="188"/>
    </location>
</feature>